<feature type="transmembrane region" description="Helical" evidence="1">
    <location>
        <begin position="100"/>
        <end position="120"/>
    </location>
</feature>
<comment type="caution">
    <text evidence="2">The sequence shown here is derived from an EMBL/GenBank/DDBJ whole genome shotgun (WGS) entry which is preliminary data.</text>
</comment>
<reference evidence="2 3" key="1">
    <citation type="journal article" date="2019" name="Sci. Rep.">
        <title>Orb-weaving spider Araneus ventricosus genome elucidates the spidroin gene catalogue.</title>
        <authorList>
            <person name="Kono N."/>
            <person name="Nakamura H."/>
            <person name="Ohtoshi R."/>
            <person name="Moran D.A.P."/>
            <person name="Shinohara A."/>
            <person name="Yoshida Y."/>
            <person name="Fujiwara M."/>
            <person name="Mori M."/>
            <person name="Tomita M."/>
            <person name="Arakawa K."/>
        </authorList>
    </citation>
    <scope>NUCLEOTIDE SEQUENCE [LARGE SCALE GENOMIC DNA]</scope>
</reference>
<proteinExistence type="predicted"/>
<keyword evidence="1" id="KW-0812">Transmembrane</keyword>
<dbReference type="AlphaFoldDB" id="A0A4Y2LWP2"/>
<dbReference type="OrthoDB" id="6437663at2759"/>
<keyword evidence="1" id="KW-1133">Transmembrane helix</keyword>
<accession>A0A4Y2LWP2</accession>
<dbReference type="EMBL" id="BGPR01006388">
    <property type="protein sequence ID" value="GBN18550.1"/>
    <property type="molecule type" value="Genomic_DNA"/>
</dbReference>
<dbReference type="Proteomes" id="UP000499080">
    <property type="component" value="Unassembled WGS sequence"/>
</dbReference>
<organism evidence="2 3">
    <name type="scientific">Araneus ventricosus</name>
    <name type="common">Orbweaver spider</name>
    <name type="synonym">Epeira ventricosa</name>
    <dbReference type="NCBI Taxonomy" id="182803"/>
    <lineage>
        <taxon>Eukaryota</taxon>
        <taxon>Metazoa</taxon>
        <taxon>Ecdysozoa</taxon>
        <taxon>Arthropoda</taxon>
        <taxon>Chelicerata</taxon>
        <taxon>Arachnida</taxon>
        <taxon>Araneae</taxon>
        <taxon>Araneomorphae</taxon>
        <taxon>Entelegynae</taxon>
        <taxon>Araneoidea</taxon>
        <taxon>Araneidae</taxon>
        <taxon>Araneus</taxon>
    </lineage>
</organism>
<evidence type="ECO:0000256" key="1">
    <source>
        <dbReference type="SAM" id="Phobius"/>
    </source>
</evidence>
<protein>
    <submittedName>
        <fullName evidence="2">Uncharacterized protein</fullName>
    </submittedName>
</protein>
<keyword evidence="1" id="KW-0472">Membrane</keyword>
<evidence type="ECO:0000313" key="2">
    <source>
        <dbReference type="EMBL" id="GBN18550.1"/>
    </source>
</evidence>
<name>A0A4Y2LWP2_ARAVE</name>
<gene>
    <name evidence="2" type="ORF">AVEN_162311_1</name>
</gene>
<sequence length="267" mass="31840">MDTWRIFCSLVASSSRIPYCSSSFIGKLCPFFTWLRQKDRENILAFLNFTNSEDYWICLHAAATKEEEEQILNIGSSKLLFFYLETWPLQSFFFDMAEKVWHFLTPAGFTCVIMEIWFYYEARRQDFDYFKVDFWNRSPINLREIVIEISDVRKMVISCFNTIKRKRKNEFSSDINRKKWSEKNGRLGNLRHGYHNLLDIHKIVYRHQRISLQKFGTESFSLYKEIVLSSSSRVSNYSLNDLNLKLNCFCLISFLFLVSLCLFHLLA</sequence>
<evidence type="ECO:0000313" key="3">
    <source>
        <dbReference type="Proteomes" id="UP000499080"/>
    </source>
</evidence>
<keyword evidence="3" id="KW-1185">Reference proteome</keyword>
<feature type="transmembrane region" description="Helical" evidence="1">
    <location>
        <begin position="246"/>
        <end position="266"/>
    </location>
</feature>